<proteinExistence type="predicted"/>
<evidence type="ECO:0000313" key="2">
    <source>
        <dbReference type="Proteomes" id="UP000567293"/>
    </source>
</evidence>
<dbReference type="InterPro" id="IPR011330">
    <property type="entry name" value="Glyco_hydro/deAcase_b/a-brl"/>
</dbReference>
<dbReference type="EMBL" id="JACDQQ010002027">
    <property type="protein sequence ID" value="MBA0087483.1"/>
    <property type="molecule type" value="Genomic_DNA"/>
</dbReference>
<dbReference type="SUPFAM" id="SSF88713">
    <property type="entry name" value="Glycoside hydrolase/deacetylase"/>
    <property type="match status" value="1"/>
</dbReference>
<sequence length="222" mass="24938">MQTLFERGVVVISIDTELIWGYRDFRNEAQFQERFPDAVGANEKLLVELRTAEVSATWYVVGALALGESAGERDPRMAGLPTDWIAGIPDGGPKTAPVWYRAPFVKRLHETRPAQEVGLHGGLTHLIWTDRRATREVVTWELAGGIKALEQAHIRPRSFSFGRNQEAYHELLPEYGIRSYRGRSPGLAWKLGQTLPGAFLRASDELRRATPPLVWPRESLPG</sequence>
<dbReference type="Proteomes" id="UP000567293">
    <property type="component" value="Unassembled WGS sequence"/>
</dbReference>
<evidence type="ECO:0000313" key="1">
    <source>
        <dbReference type="EMBL" id="MBA0087483.1"/>
    </source>
</evidence>
<dbReference type="Gene3D" id="3.20.20.370">
    <property type="entry name" value="Glycoside hydrolase/deacetylase"/>
    <property type="match status" value="1"/>
</dbReference>
<protein>
    <submittedName>
        <fullName evidence="1">Uncharacterized protein</fullName>
    </submittedName>
</protein>
<feature type="non-terminal residue" evidence="1">
    <location>
        <position position="222"/>
    </location>
</feature>
<comment type="caution">
    <text evidence="1">The sequence shown here is derived from an EMBL/GenBank/DDBJ whole genome shotgun (WGS) entry which is preliminary data.</text>
</comment>
<dbReference type="GO" id="GO:0005975">
    <property type="term" value="P:carbohydrate metabolic process"/>
    <property type="evidence" value="ECO:0007669"/>
    <property type="project" value="InterPro"/>
</dbReference>
<accession>A0A7V8NTZ9</accession>
<gene>
    <name evidence="1" type="ORF">HRJ53_21060</name>
</gene>
<reference evidence="1" key="1">
    <citation type="submission" date="2020-06" db="EMBL/GenBank/DDBJ databases">
        <title>Legume-microbial interactions unlock mineral nutrients during tropical forest succession.</title>
        <authorList>
            <person name="Epihov D.Z."/>
        </authorList>
    </citation>
    <scope>NUCLEOTIDE SEQUENCE [LARGE SCALE GENOMIC DNA]</scope>
    <source>
        <strain evidence="1">Pan2503</strain>
    </source>
</reference>
<organism evidence="1 2">
    <name type="scientific">Candidatus Acidiferrum panamense</name>
    <dbReference type="NCBI Taxonomy" id="2741543"/>
    <lineage>
        <taxon>Bacteria</taxon>
        <taxon>Pseudomonadati</taxon>
        <taxon>Acidobacteriota</taxon>
        <taxon>Terriglobia</taxon>
        <taxon>Candidatus Acidiferrales</taxon>
        <taxon>Candidatus Acidiferrum</taxon>
    </lineage>
</organism>
<keyword evidence="2" id="KW-1185">Reference proteome</keyword>
<name>A0A7V8NTZ9_9BACT</name>
<dbReference type="AlphaFoldDB" id="A0A7V8NTZ9"/>